<dbReference type="SUPFAM" id="SSF53474">
    <property type="entry name" value="alpha/beta-Hydrolases"/>
    <property type="match status" value="1"/>
</dbReference>
<comment type="caution">
    <text evidence="2">The sequence shown here is derived from an EMBL/GenBank/DDBJ whole genome shotgun (WGS) entry which is preliminary data.</text>
</comment>
<dbReference type="InterPro" id="IPR013094">
    <property type="entry name" value="AB_hydrolase_3"/>
</dbReference>
<dbReference type="EMBL" id="JAXOVC010000010">
    <property type="protein sequence ID" value="KAK4496390.1"/>
    <property type="molecule type" value="Genomic_DNA"/>
</dbReference>
<evidence type="ECO:0000313" key="3">
    <source>
        <dbReference type="Proteomes" id="UP001305779"/>
    </source>
</evidence>
<reference evidence="2 3" key="1">
    <citation type="journal article" date="2023" name="G3 (Bethesda)">
        <title>A chromosome-level genome assembly of Zasmidium syzygii isolated from banana leaves.</title>
        <authorList>
            <person name="van Westerhoven A.C."/>
            <person name="Mehrabi R."/>
            <person name="Talebi R."/>
            <person name="Steentjes M.B.F."/>
            <person name="Corcolon B."/>
            <person name="Chong P.A."/>
            <person name="Kema G.H.J."/>
            <person name="Seidl M.F."/>
        </authorList>
    </citation>
    <scope>NUCLEOTIDE SEQUENCE [LARGE SCALE GENOMIC DNA]</scope>
    <source>
        <strain evidence="2 3">P124</strain>
    </source>
</reference>
<gene>
    <name evidence="2" type="ORF">PRZ48_012370</name>
</gene>
<feature type="domain" description="Alpha/beta hydrolase fold-3" evidence="1">
    <location>
        <begin position="72"/>
        <end position="166"/>
    </location>
</feature>
<evidence type="ECO:0000313" key="2">
    <source>
        <dbReference type="EMBL" id="KAK4496390.1"/>
    </source>
</evidence>
<dbReference type="PANTHER" id="PTHR23024">
    <property type="entry name" value="ARYLACETAMIDE DEACETYLASE"/>
    <property type="match status" value="1"/>
</dbReference>
<dbReference type="Proteomes" id="UP001305779">
    <property type="component" value="Unassembled WGS sequence"/>
</dbReference>
<name>A0ABR0E554_ZASCE</name>
<dbReference type="PANTHER" id="PTHR23024:SF24">
    <property type="entry name" value="ALPHA_BETA HYDROLASE FOLD-3 DOMAIN-CONTAINING PROTEIN"/>
    <property type="match status" value="1"/>
</dbReference>
<evidence type="ECO:0000259" key="1">
    <source>
        <dbReference type="Pfam" id="PF07859"/>
    </source>
</evidence>
<sequence>MDEVDALKDYLQKQIREAEAQLNQGNYALMEKKEFAYKTVTHNDKTSTELTANVYYTPPQTNESTNPRPIALHFHGGGFVVGSKDDTAAIHLEFLLGHGFVVVAPNYRLCPTILAIEEPVQDSLDCYEWARSDLPKLLQPEGITLDTERLVALGSSCGGTIAHHMTKASLPPLAILDIACQKFLRDPCFTSGVLPPGYTSLPPLSQSFIDQVYSEVPAPASSPVPWGPEGMDFSRPRFAWMFSTGSKGTVFREITPGGDTDTLDPDSLVKVDLARRAHEMLKAKGVESELIVVEGKDHGVDEEVKKGERDYEDVARAFEFLKMHVEA</sequence>
<accession>A0ABR0E554</accession>
<proteinExistence type="predicted"/>
<dbReference type="Pfam" id="PF07859">
    <property type="entry name" value="Abhydrolase_3"/>
    <property type="match status" value="1"/>
</dbReference>
<dbReference type="InterPro" id="IPR029058">
    <property type="entry name" value="AB_hydrolase_fold"/>
</dbReference>
<dbReference type="InterPro" id="IPR050466">
    <property type="entry name" value="Carboxylest/Gibb_receptor"/>
</dbReference>
<keyword evidence="3" id="KW-1185">Reference proteome</keyword>
<protein>
    <recommendedName>
        <fullName evidence="1">Alpha/beta hydrolase fold-3 domain-containing protein</fullName>
    </recommendedName>
</protein>
<dbReference type="Gene3D" id="3.40.50.1820">
    <property type="entry name" value="alpha/beta hydrolase"/>
    <property type="match status" value="1"/>
</dbReference>
<organism evidence="2 3">
    <name type="scientific">Zasmidium cellare</name>
    <name type="common">Wine cellar mold</name>
    <name type="synonym">Racodium cellare</name>
    <dbReference type="NCBI Taxonomy" id="395010"/>
    <lineage>
        <taxon>Eukaryota</taxon>
        <taxon>Fungi</taxon>
        <taxon>Dikarya</taxon>
        <taxon>Ascomycota</taxon>
        <taxon>Pezizomycotina</taxon>
        <taxon>Dothideomycetes</taxon>
        <taxon>Dothideomycetidae</taxon>
        <taxon>Mycosphaerellales</taxon>
        <taxon>Mycosphaerellaceae</taxon>
        <taxon>Zasmidium</taxon>
    </lineage>
</organism>